<accession>A0A6C0F9F9</accession>
<feature type="transmembrane region" description="Helical" evidence="2">
    <location>
        <begin position="503"/>
        <end position="523"/>
    </location>
</feature>
<feature type="compositionally biased region" description="Polar residues" evidence="1">
    <location>
        <begin position="1"/>
        <end position="11"/>
    </location>
</feature>
<evidence type="ECO:0000256" key="1">
    <source>
        <dbReference type="SAM" id="MobiDB-lite"/>
    </source>
</evidence>
<feature type="transmembrane region" description="Helical" evidence="2">
    <location>
        <begin position="604"/>
        <end position="624"/>
    </location>
</feature>
<proteinExistence type="predicted"/>
<evidence type="ECO:0000313" key="3">
    <source>
        <dbReference type="EMBL" id="QHT38487.1"/>
    </source>
</evidence>
<organism evidence="3">
    <name type="scientific">viral metagenome</name>
    <dbReference type="NCBI Taxonomy" id="1070528"/>
    <lineage>
        <taxon>unclassified sequences</taxon>
        <taxon>metagenomes</taxon>
        <taxon>organismal metagenomes</taxon>
    </lineage>
</organism>
<keyword evidence="2" id="KW-1133">Transmembrane helix</keyword>
<protein>
    <submittedName>
        <fullName evidence="3">Uncharacterized protein</fullName>
    </submittedName>
</protein>
<name>A0A6C0F9F9_9ZZZZ</name>
<feature type="transmembrane region" description="Helical" evidence="2">
    <location>
        <begin position="380"/>
        <end position="402"/>
    </location>
</feature>
<dbReference type="EMBL" id="MN738831">
    <property type="protein sequence ID" value="QHT38487.1"/>
    <property type="molecule type" value="Genomic_DNA"/>
</dbReference>
<feature type="transmembrane region" description="Helical" evidence="2">
    <location>
        <begin position="469"/>
        <end position="491"/>
    </location>
</feature>
<reference evidence="3" key="1">
    <citation type="journal article" date="2020" name="Nature">
        <title>Giant virus diversity and host interactions through global metagenomics.</title>
        <authorList>
            <person name="Schulz F."/>
            <person name="Roux S."/>
            <person name="Paez-Espino D."/>
            <person name="Jungbluth S."/>
            <person name="Walsh D.A."/>
            <person name="Denef V.J."/>
            <person name="McMahon K.D."/>
            <person name="Konstantinidis K.T."/>
            <person name="Eloe-Fadrosh E.A."/>
            <person name="Kyrpides N.C."/>
            <person name="Woyke T."/>
        </authorList>
    </citation>
    <scope>NUCLEOTIDE SEQUENCE</scope>
    <source>
        <strain evidence="3">GVMAG-S-ERX556101-89</strain>
    </source>
</reference>
<dbReference type="AlphaFoldDB" id="A0A6C0F9F9"/>
<keyword evidence="2" id="KW-0472">Membrane</keyword>
<evidence type="ECO:0000256" key="2">
    <source>
        <dbReference type="SAM" id="Phobius"/>
    </source>
</evidence>
<sequence>MSVSFSNTLQENGEKKTMEIEESSLEYQSSSEDAEETLTVELGERERKLLLLNDKHRRIHEKKSDFKREWVRDLLMRKDFEDLMIHSIGDDSEKWWEAWNEDEILIIERWLKSLKATGIGCLPFWTKDKYLLSRVAGKLALSNFLYDKGFIGANDDLHYEIIKNIRVFVNNTYRNEIFISEYCRHPFTSSGFHKKIDEYIGIVLVNFEKWQENLVNNVIIPETEMIQQFQTTIPENSEQFWERMNLLYKQKDKLFKKYYTETSQQTNKNCSDFCSSRVDFSFGCVPKPSRNNRAVVSNEAPDFFDDTTILWEKYEVAKRESENLEELVDIEWKLFKVYESRLAEKNPNYFFNVLIQKDMPIINIKDYNPKDGQNCSCLCYWVDFLELIYGIFICILLAYLPVTDIIEFEKDRTNIILLIEFFFNIIPLLQFISGNFYYNSPHFRGFLINRLNRASKRHNEFNRAPCHTMWITMGLTVLLSSLYALMLVFFYESNDLEILMGTFYCFWSVPSIIYNASLFYMVFTEHLSEIKWICKRVEEGYGSLTFSNKKDDARKSSKNIRFQKSCIFENFPEQKEPIDINELVVRISDFRNDLETSFDAFNAIYSYSSLFGFIGTTFILATTVNNIRRKTLVFEFLNDGHVGVVACVWSVVFCFFTYIAKQIEDKTLKLKELLSKPFYTQLFLRRHKDIGVHDNIMRFPEWKRDQLLSRKQTDITLDWAVLNDVINADWYKFNVFGFTIVPNIKKVSASIAVSLFVAVLATI</sequence>
<keyword evidence="2" id="KW-0812">Transmembrane</keyword>
<feature type="transmembrane region" description="Helical" evidence="2">
    <location>
        <begin position="414"/>
        <end position="438"/>
    </location>
</feature>
<feature type="region of interest" description="Disordered" evidence="1">
    <location>
        <begin position="1"/>
        <end position="31"/>
    </location>
</feature>
<feature type="transmembrane region" description="Helical" evidence="2">
    <location>
        <begin position="636"/>
        <end position="660"/>
    </location>
</feature>